<dbReference type="CDD" id="cd18791">
    <property type="entry name" value="SF2_C_RHA"/>
    <property type="match status" value="1"/>
</dbReference>
<dbReference type="InterPro" id="IPR049614">
    <property type="entry name" value="HrpB_DEXH"/>
</dbReference>
<comment type="caution">
    <text evidence="8">The sequence shown here is derived from an EMBL/GenBank/DDBJ whole genome shotgun (WGS) entry which is preliminary data.</text>
</comment>
<keyword evidence="1" id="KW-0547">Nucleotide-binding</keyword>
<protein>
    <submittedName>
        <fullName evidence="8">ATP-dependent helicase HrpB</fullName>
    </submittedName>
</protein>
<dbReference type="SMART" id="SM00847">
    <property type="entry name" value="HA2"/>
    <property type="match status" value="1"/>
</dbReference>
<dbReference type="GO" id="GO:0005524">
    <property type="term" value="F:ATP binding"/>
    <property type="evidence" value="ECO:0007669"/>
    <property type="project" value="UniProtKB-KW"/>
</dbReference>
<evidence type="ECO:0000256" key="2">
    <source>
        <dbReference type="ARBA" id="ARBA00022801"/>
    </source>
</evidence>
<dbReference type="NCBIfam" id="TIGR01970">
    <property type="entry name" value="DEAH_box_HrpB"/>
    <property type="match status" value="1"/>
</dbReference>
<dbReference type="PROSITE" id="PS51192">
    <property type="entry name" value="HELICASE_ATP_BIND_1"/>
    <property type="match status" value="1"/>
</dbReference>
<evidence type="ECO:0000256" key="5">
    <source>
        <dbReference type="SAM" id="MobiDB-lite"/>
    </source>
</evidence>
<reference evidence="8 9" key="1">
    <citation type="submission" date="2018-05" db="EMBL/GenBank/DDBJ databases">
        <title>Genomic Encyclopedia of Type Strains, Phase IV (KMG-IV): sequencing the most valuable type-strain genomes for metagenomic binning, comparative biology and taxonomic classification.</title>
        <authorList>
            <person name="Goeker M."/>
        </authorList>
    </citation>
    <scope>NUCLEOTIDE SEQUENCE [LARGE SCALE GENOMIC DNA]</scope>
    <source>
        <strain evidence="8 9">DSM 23606</strain>
    </source>
</reference>
<dbReference type="SMART" id="SM00487">
    <property type="entry name" value="DEXDc"/>
    <property type="match status" value="1"/>
</dbReference>
<sequence>MPQLSPSTLASFPSLPISPLLAELQARLSTAPALVLQAPPGAGKTTLVPLALLDAAWLNGGRIIMLEPRRLAVRAAASRMAALLGESVGETVGYRMRFESKVSQRTRIEVVTEGILTRRLQGDPELNGIGLLIFDEFHERSLHADLALALAHDTQRGLREDLRLLLMSATLDGERLSRALGDAPLLTSAGRSHPVDIHYAARESDAPPAETLVRGVLAALRAEESGDVLAFLPGSGEIRRAAAALAAELGDSVSVLPLYGELPFAEQQRALQPDARGRRRVVLATSIAETSLTIDGIRVVVDAGYARQPRFDPRSGLSRLETVRISRAAAEQRAGRAGRLGPGVCYRLWTPATDATLRPHTSPEILDADLAPLALELAAWGAPADALLWLDPPNPGALAQAQALLRQLDALDVDSRISAGGRALLELGLHPRLAHLLLAGRRDGCPALACDVAALLEERDVLRGEAARSADLTLRLEALATLRARGRGALRELGADGNGCERVEQAARALRQRLGSRADAEPIRASQVARLLAAAYPERIARRRDGSPDRYLLANGRGARLREGDPLSGADWLAVASLDAGEREGRIFLAAELDAPTLEDVLAAHIDSAASVRWDEREAAVVAREERRLGAILIDAKALARPAPEALRAAMCTGIERLGLDALPWTPALREWQARVLSLRAWLGADWPDVSDTALAARLNDWLAPYLDGISRREHLARLDLGAILRARLDWAQAQQLDALAPTHLEVPSGSRLRLSYTVDGAAPVLAVKLQEMFGLADTPRIANGRIAVTLHLLSPAQRPIQVTQDLRGFWERTYAEVKKELKGRYPKHPWPDDPWTATATRRAKPRGT</sequence>
<dbReference type="PANTHER" id="PTHR43519:SF1">
    <property type="entry name" value="ATP-DEPENDENT RNA HELICASE HRPB"/>
    <property type="match status" value="1"/>
</dbReference>
<dbReference type="RefSeq" id="WP_110019045.1">
    <property type="nucleotide sequence ID" value="NZ_QGTJ01000007.1"/>
</dbReference>
<dbReference type="Pfam" id="PF00270">
    <property type="entry name" value="DEAD"/>
    <property type="match status" value="1"/>
</dbReference>
<feature type="domain" description="Helicase ATP-binding" evidence="6">
    <location>
        <begin position="25"/>
        <end position="189"/>
    </location>
</feature>
<feature type="region of interest" description="Disordered" evidence="5">
    <location>
        <begin position="826"/>
        <end position="849"/>
    </location>
</feature>
<dbReference type="GO" id="GO:0004386">
    <property type="term" value="F:helicase activity"/>
    <property type="evidence" value="ECO:0007669"/>
    <property type="project" value="UniProtKB-KW"/>
</dbReference>
<evidence type="ECO:0000256" key="1">
    <source>
        <dbReference type="ARBA" id="ARBA00022741"/>
    </source>
</evidence>
<keyword evidence="4" id="KW-0067">ATP-binding</keyword>
<dbReference type="InterPro" id="IPR056329">
    <property type="entry name" value="CON_HrpB"/>
</dbReference>
<dbReference type="InterPro" id="IPR007502">
    <property type="entry name" value="Helicase-assoc_dom"/>
</dbReference>
<dbReference type="InterPro" id="IPR001650">
    <property type="entry name" value="Helicase_C-like"/>
</dbReference>
<dbReference type="EMBL" id="QGTJ01000007">
    <property type="protein sequence ID" value="PWV60557.1"/>
    <property type="molecule type" value="Genomic_DNA"/>
</dbReference>
<dbReference type="FunFam" id="3.40.50.300:FF:002125">
    <property type="entry name" value="ATP-dependent helicase HrpB"/>
    <property type="match status" value="1"/>
</dbReference>
<dbReference type="Pfam" id="PF08482">
    <property type="entry name" value="HrpB_C"/>
    <property type="match status" value="1"/>
</dbReference>
<dbReference type="Proteomes" id="UP000246569">
    <property type="component" value="Unassembled WGS sequence"/>
</dbReference>
<dbReference type="CDD" id="cd17990">
    <property type="entry name" value="DEXHc_HrpB"/>
    <property type="match status" value="1"/>
</dbReference>
<dbReference type="InterPro" id="IPR027417">
    <property type="entry name" value="P-loop_NTPase"/>
</dbReference>
<keyword evidence="2" id="KW-0378">Hydrolase</keyword>
<proteinExistence type="predicted"/>
<evidence type="ECO:0000256" key="4">
    <source>
        <dbReference type="ARBA" id="ARBA00022840"/>
    </source>
</evidence>
<organism evidence="8 9">
    <name type="scientific">Plasticicumulans acidivorans</name>
    <dbReference type="NCBI Taxonomy" id="886464"/>
    <lineage>
        <taxon>Bacteria</taxon>
        <taxon>Pseudomonadati</taxon>
        <taxon>Pseudomonadota</taxon>
        <taxon>Gammaproteobacteria</taxon>
        <taxon>Candidatus Competibacteraceae</taxon>
        <taxon>Plasticicumulans</taxon>
    </lineage>
</organism>
<name>A0A317MT18_9GAMM</name>
<dbReference type="AlphaFoldDB" id="A0A317MT18"/>
<gene>
    <name evidence="8" type="ORF">C7443_107131</name>
</gene>
<dbReference type="PIRSF" id="PIRSF005496">
    <property type="entry name" value="ATP_hel_hrpB"/>
    <property type="match status" value="1"/>
</dbReference>
<dbReference type="Gene3D" id="3.40.50.300">
    <property type="entry name" value="P-loop containing nucleotide triphosphate hydrolases"/>
    <property type="match status" value="2"/>
</dbReference>
<evidence type="ECO:0000313" key="8">
    <source>
        <dbReference type="EMBL" id="PWV60557.1"/>
    </source>
</evidence>
<dbReference type="GO" id="GO:0016787">
    <property type="term" value="F:hydrolase activity"/>
    <property type="evidence" value="ECO:0007669"/>
    <property type="project" value="UniProtKB-KW"/>
</dbReference>
<dbReference type="PANTHER" id="PTHR43519">
    <property type="entry name" value="ATP-DEPENDENT RNA HELICASE HRPB"/>
    <property type="match status" value="1"/>
</dbReference>
<evidence type="ECO:0000313" key="9">
    <source>
        <dbReference type="Proteomes" id="UP000246569"/>
    </source>
</evidence>
<evidence type="ECO:0000256" key="3">
    <source>
        <dbReference type="ARBA" id="ARBA00022806"/>
    </source>
</evidence>
<dbReference type="Gene3D" id="1.20.120.1080">
    <property type="match status" value="1"/>
</dbReference>
<dbReference type="InterPro" id="IPR013689">
    <property type="entry name" value="RNA_helicase_ATP-dep_HrpB_C"/>
</dbReference>
<dbReference type="InterPro" id="IPR010225">
    <property type="entry name" value="HrpB"/>
</dbReference>
<dbReference type="InterPro" id="IPR014001">
    <property type="entry name" value="Helicase_ATP-bd"/>
</dbReference>
<dbReference type="Pfam" id="PF00271">
    <property type="entry name" value="Helicase_C"/>
    <property type="match status" value="1"/>
</dbReference>
<dbReference type="SUPFAM" id="SSF52540">
    <property type="entry name" value="P-loop containing nucleoside triphosphate hydrolases"/>
    <property type="match status" value="1"/>
</dbReference>
<keyword evidence="9" id="KW-1185">Reference proteome</keyword>
<evidence type="ECO:0000259" key="6">
    <source>
        <dbReference type="PROSITE" id="PS51192"/>
    </source>
</evidence>
<accession>A0A317MT18</accession>
<dbReference type="GO" id="GO:0003676">
    <property type="term" value="F:nucleic acid binding"/>
    <property type="evidence" value="ECO:0007669"/>
    <property type="project" value="InterPro"/>
</dbReference>
<evidence type="ECO:0000259" key="7">
    <source>
        <dbReference type="PROSITE" id="PS51194"/>
    </source>
</evidence>
<dbReference type="Pfam" id="PF24473">
    <property type="entry name" value="CON_HrpB"/>
    <property type="match status" value="1"/>
</dbReference>
<dbReference type="SMART" id="SM00490">
    <property type="entry name" value="HELICc"/>
    <property type="match status" value="1"/>
</dbReference>
<feature type="domain" description="Helicase C-terminal" evidence="7">
    <location>
        <begin position="212"/>
        <end position="381"/>
    </location>
</feature>
<dbReference type="OrthoDB" id="9805617at2"/>
<dbReference type="InterPro" id="IPR011545">
    <property type="entry name" value="DEAD/DEAH_box_helicase_dom"/>
</dbReference>
<keyword evidence="3 8" id="KW-0347">Helicase</keyword>
<dbReference type="PROSITE" id="PS51194">
    <property type="entry name" value="HELICASE_CTER"/>
    <property type="match status" value="1"/>
</dbReference>